<dbReference type="FunFam" id="1.10.287.950:FF:000001">
    <property type="entry name" value="Methyl-accepting chemotaxis sensory transducer"/>
    <property type="match status" value="1"/>
</dbReference>
<dbReference type="CDD" id="cd11386">
    <property type="entry name" value="MCP_signal"/>
    <property type="match status" value="1"/>
</dbReference>
<keyword evidence="4" id="KW-0807">Transducer</keyword>
<feature type="domain" description="Methyl-accepting transducer" evidence="7">
    <location>
        <begin position="373"/>
        <end position="602"/>
    </location>
</feature>
<dbReference type="InterPro" id="IPR004089">
    <property type="entry name" value="MCPsignal_dom"/>
</dbReference>
<dbReference type="GO" id="GO:0007165">
    <property type="term" value="P:signal transduction"/>
    <property type="evidence" value="ECO:0007669"/>
    <property type="project" value="UniProtKB-KW"/>
</dbReference>
<keyword evidence="6" id="KW-1133">Transmembrane helix</keyword>
<comment type="caution">
    <text evidence="9">The sequence shown here is derived from an EMBL/GenBank/DDBJ whole genome shotgun (WGS) entry which is preliminary data.</text>
</comment>
<comment type="similarity">
    <text evidence="3">Belongs to the methyl-accepting chemotaxis (MCP) protein family.</text>
</comment>
<evidence type="ECO:0000256" key="6">
    <source>
        <dbReference type="SAM" id="Phobius"/>
    </source>
</evidence>
<dbReference type="PANTHER" id="PTHR43531:SF11">
    <property type="entry name" value="METHYL-ACCEPTING CHEMOTAXIS PROTEIN 3"/>
    <property type="match status" value="1"/>
</dbReference>
<keyword evidence="6" id="KW-0472">Membrane</keyword>
<keyword evidence="2" id="KW-0145">Chemotaxis</keyword>
<dbReference type="SUPFAM" id="SSF58104">
    <property type="entry name" value="Methyl-accepting chemotaxis protein (MCP) signaling domain"/>
    <property type="match status" value="1"/>
</dbReference>
<accession>A0A1Q8ZQ50</accession>
<dbReference type="GO" id="GO:0006935">
    <property type="term" value="P:chemotaxis"/>
    <property type="evidence" value="ECO:0007669"/>
    <property type="project" value="UniProtKB-KW"/>
</dbReference>
<dbReference type="Gene3D" id="1.10.8.500">
    <property type="entry name" value="HAMP domain in histidine kinase"/>
    <property type="match status" value="1"/>
</dbReference>
<feature type="transmembrane region" description="Helical" evidence="6">
    <location>
        <begin position="6"/>
        <end position="30"/>
    </location>
</feature>
<evidence type="ECO:0000259" key="8">
    <source>
        <dbReference type="PROSITE" id="PS50885"/>
    </source>
</evidence>
<sequence>MKISGKIYSLVAILGIAALVIGAMGVFVTLRYNNKTAELMNVSERAFQGERLNRYVTAVVMDARGIYASKSKEDAAKFGTGLMKSLSEIDTTLATWEKLIPADQKTSFNSMVEKASEFRKFRTETVRLGKEVGPEAANEQGNNENNRNNRKQFQAEIDKIVDADKAQLDALQSSLGAFGATMMTLIASATVLSIVLGVSVGMYIGVSQLSRPITGLTAAIKRVANGEFDADVPYSDRSDEIGDMAKAVVIFKENGLQVQRLNAQETAMRAKSDDLQSSISAVVEAAASGDFSKRIEKHYDDVNLDRFAANINTLLTSVDQGVGETGRVIASLAAGDLEQSMKGQFRGVFAELQSNVNSTFERLREVIANIRFKADGIHGNTDQLSKATNDLSQRTERQAAALEQTSAALEQITIVVRNSTDRTQEATRIVSAAKEDAAQSAIVVGSAVDAMGRIEQASNEISKIINVIDEIAFQTNLLALNAGVEAARAGEAGKGFAVVAQEVRELAQRSANAAKDIKALINKSGEEVGGGVALVQKTGKALSAIEAQILAINDHIHSIASSAKEQSTGLQEVNTAINQMDQVTQQNAAMVEETSASTHKLSQEADSLARLLEHFKVNDANHQRRMPTAAPQAVKGTARPVPSPVHAKVQAVAKAFTGNSSFKKAASTNAGSAKAPALMSATSNDSWEEF</sequence>
<keyword evidence="10" id="KW-1185">Reference proteome</keyword>
<dbReference type="SMART" id="SM00304">
    <property type="entry name" value="HAMP"/>
    <property type="match status" value="2"/>
</dbReference>
<proteinExistence type="inferred from homology"/>
<dbReference type="Pfam" id="PF18947">
    <property type="entry name" value="HAMP_2"/>
    <property type="match status" value="1"/>
</dbReference>
<evidence type="ECO:0000256" key="4">
    <source>
        <dbReference type="PROSITE-ProRule" id="PRU00284"/>
    </source>
</evidence>
<feature type="domain" description="HAMP" evidence="8">
    <location>
        <begin position="207"/>
        <end position="260"/>
    </location>
</feature>
<comment type="subcellular location">
    <subcellularLocation>
        <location evidence="1">Membrane</location>
    </subcellularLocation>
</comment>
<name>A0A1Q8ZQ50_9HYPH</name>
<dbReference type="GO" id="GO:0016020">
    <property type="term" value="C:membrane"/>
    <property type="evidence" value="ECO:0007669"/>
    <property type="project" value="UniProtKB-SubCell"/>
</dbReference>
<organism evidence="9 10">
    <name type="scientific">Rhizobium oryziradicis</name>
    <dbReference type="NCBI Taxonomy" id="1867956"/>
    <lineage>
        <taxon>Bacteria</taxon>
        <taxon>Pseudomonadati</taxon>
        <taxon>Pseudomonadota</taxon>
        <taxon>Alphaproteobacteria</taxon>
        <taxon>Hyphomicrobiales</taxon>
        <taxon>Rhizobiaceae</taxon>
        <taxon>Rhizobium/Agrobacterium group</taxon>
        <taxon>Rhizobium</taxon>
    </lineage>
</organism>
<evidence type="ECO:0000256" key="5">
    <source>
        <dbReference type="SAM" id="MobiDB-lite"/>
    </source>
</evidence>
<protein>
    <submittedName>
        <fullName evidence="9">Chemotaxis protein</fullName>
    </submittedName>
</protein>
<dbReference type="InterPro" id="IPR024478">
    <property type="entry name" value="HlyB_4HB_MCP"/>
</dbReference>
<dbReference type="Proteomes" id="UP000186894">
    <property type="component" value="Unassembled WGS sequence"/>
</dbReference>
<dbReference type="PROSITE" id="PS50885">
    <property type="entry name" value="HAMP"/>
    <property type="match status" value="2"/>
</dbReference>
<keyword evidence="6" id="KW-0812">Transmembrane</keyword>
<evidence type="ECO:0000259" key="7">
    <source>
        <dbReference type="PROSITE" id="PS50111"/>
    </source>
</evidence>
<dbReference type="OrthoDB" id="3378718at2"/>
<evidence type="ECO:0000256" key="2">
    <source>
        <dbReference type="ARBA" id="ARBA00022500"/>
    </source>
</evidence>
<evidence type="ECO:0000313" key="9">
    <source>
        <dbReference type="EMBL" id="OLP44062.1"/>
    </source>
</evidence>
<dbReference type="CDD" id="cd06225">
    <property type="entry name" value="HAMP"/>
    <property type="match status" value="1"/>
</dbReference>
<dbReference type="PANTHER" id="PTHR43531">
    <property type="entry name" value="PROTEIN ICFG"/>
    <property type="match status" value="1"/>
</dbReference>
<dbReference type="STRING" id="1867956.BJF95_05675"/>
<reference evidence="9 10" key="1">
    <citation type="submission" date="2016-09" db="EMBL/GenBank/DDBJ databases">
        <title>Rhizobium oryziradicis sp. nov., isolated from the root of rice.</title>
        <authorList>
            <person name="Zhao J."/>
            <person name="Zhang X."/>
        </authorList>
    </citation>
    <scope>NUCLEOTIDE SEQUENCE [LARGE SCALE GENOMIC DNA]</scope>
    <source>
        <strain evidence="9 10">N19</strain>
    </source>
</reference>
<dbReference type="Pfam" id="PF00015">
    <property type="entry name" value="MCPsignal"/>
    <property type="match status" value="1"/>
</dbReference>
<dbReference type="SMART" id="SM00283">
    <property type="entry name" value="MA"/>
    <property type="match status" value="1"/>
</dbReference>
<dbReference type="InterPro" id="IPR003660">
    <property type="entry name" value="HAMP_dom"/>
</dbReference>
<evidence type="ECO:0000256" key="1">
    <source>
        <dbReference type="ARBA" id="ARBA00004370"/>
    </source>
</evidence>
<dbReference type="EMBL" id="MKIM01000027">
    <property type="protein sequence ID" value="OLP44062.1"/>
    <property type="molecule type" value="Genomic_DNA"/>
</dbReference>
<gene>
    <name evidence="9" type="ORF">BJF95_05675</name>
</gene>
<dbReference type="InterPro" id="IPR051310">
    <property type="entry name" value="MCP_chemotaxis"/>
</dbReference>
<dbReference type="SUPFAM" id="SSF158472">
    <property type="entry name" value="HAMP domain-like"/>
    <property type="match status" value="1"/>
</dbReference>
<dbReference type="Pfam" id="PF12729">
    <property type="entry name" value="4HB_MCP_1"/>
    <property type="match status" value="1"/>
</dbReference>
<feature type="region of interest" description="Disordered" evidence="5">
    <location>
        <begin position="666"/>
        <end position="690"/>
    </location>
</feature>
<dbReference type="Pfam" id="PF00672">
    <property type="entry name" value="HAMP"/>
    <property type="match status" value="1"/>
</dbReference>
<feature type="transmembrane region" description="Helical" evidence="6">
    <location>
        <begin position="175"/>
        <end position="204"/>
    </location>
</feature>
<dbReference type="Gene3D" id="1.10.287.950">
    <property type="entry name" value="Methyl-accepting chemotaxis protein"/>
    <property type="match status" value="1"/>
</dbReference>
<dbReference type="PROSITE" id="PS50111">
    <property type="entry name" value="CHEMOTAXIS_TRANSDUC_2"/>
    <property type="match status" value="1"/>
</dbReference>
<feature type="domain" description="HAMP" evidence="8">
    <location>
        <begin position="316"/>
        <end position="368"/>
    </location>
</feature>
<dbReference type="RefSeq" id="WP_075639571.1">
    <property type="nucleotide sequence ID" value="NZ_MKIM01000027.1"/>
</dbReference>
<evidence type="ECO:0000256" key="3">
    <source>
        <dbReference type="ARBA" id="ARBA00029447"/>
    </source>
</evidence>
<dbReference type="AlphaFoldDB" id="A0A1Q8ZQ50"/>
<evidence type="ECO:0000313" key="10">
    <source>
        <dbReference type="Proteomes" id="UP000186894"/>
    </source>
</evidence>
<feature type="compositionally biased region" description="Polar residues" evidence="5">
    <location>
        <begin position="680"/>
        <end position="690"/>
    </location>
</feature>
<feature type="region of interest" description="Disordered" evidence="5">
    <location>
        <begin position="623"/>
        <end position="642"/>
    </location>
</feature>